<accession>A0A7W7KQS6</accession>
<dbReference type="RefSeq" id="WP_184596452.1">
    <property type="nucleotide sequence ID" value="NZ_JACHLI010000036.1"/>
</dbReference>
<evidence type="ECO:0000313" key="2">
    <source>
        <dbReference type="EMBL" id="MBB4867182.1"/>
    </source>
</evidence>
<gene>
    <name evidence="2" type="ORF">HNP46_006093</name>
</gene>
<evidence type="ECO:0000256" key="1">
    <source>
        <dbReference type="SAM" id="MobiDB-lite"/>
    </source>
</evidence>
<sequence>MTDVFIPGLKVSYSDKLIAAICKDCKGILIALVTSYVTDEDDRELLMLHAEGHRVKRIQPLNSHHYETCYCAGTDGYAISKAEEDKIKRRLAAKLAESAERVPAEKGRSTAALKKGLRRRHS</sequence>
<feature type="region of interest" description="Disordered" evidence="1">
    <location>
        <begin position="98"/>
        <end position="122"/>
    </location>
</feature>
<protein>
    <submittedName>
        <fullName evidence="2">Uncharacterized protein</fullName>
    </submittedName>
</protein>
<dbReference type="Proteomes" id="UP000566995">
    <property type="component" value="Unassembled WGS sequence"/>
</dbReference>
<evidence type="ECO:0000313" key="3">
    <source>
        <dbReference type="Proteomes" id="UP000566995"/>
    </source>
</evidence>
<name>A0A7W7KQS6_PSENT</name>
<comment type="caution">
    <text evidence="2">The sequence shown here is derived from an EMBL/GenBank/DDBJ whole genome shotgun (WGS) entry which is preliminary data.</text>
</comment>
<proteinExistence type="predicted"/>
<dbReference type="AlphaFoldDB" id="A0A7W7KQS6"/>
<feature type="compositionally biased region" description="Basic and acidic residues" evidence="1">
    <location>
        <begin position="98"/>
        <end position="108"/>
    </location>
</feature>
<organism evidence="2 3">
    <name type="scientific">Pseudomonas nitroreducens</name>
    <dbReference type="NCBI Taxonomy" id="46680"/>
    <lineage>
        <taxon>Bacteria</taxon>
        <taxon>Pseudomonadati</taxon>
        <taxon>Pseudomonadota</taxon>
        <taxon>Gammaproteobacteria</taxon>
        <taxon>Pseudomonadales</taxon>
        <taxon>Pseudomonadaceae</taxon>
        <taxon>Pseudomonas</taxon>
    </lineage>
</organism>
<reference evidence="2 3" key="1">
    <citation type="submission" date="2020-08" db="EMBL/GenBank/DDBJ databases">
        <title>Functional genomics of gut bacteria from endangered species of beetles.</title>
        <authorList>
            <person name="Carlos-Shanley C."/>
        </authorList>
    </citation>
    <scope>NUCLEOTIDE SEQUENCE [LARGE SCALE GENOMIC DNA]</scope>
    <source>
        <strain evidence="2 3">S00179</strain>
    </source>
</reference>
<dbReference type="EMBL" id="JACHLI010000036">
    <property type="protein sequence ID" value="MBB4867182.1"/>
    <property type="molecule type" value="Genomic_DNA"/>
</dbReference>